<accession>A0A5B7HVF8</accession>
<sequence>MNRFARETSAIKSLAGICMRMSAISRVAAPTLVCPRGMKKPNGEECGDSFSFRYTYRIRAKRMMRE</sequence>
<evidence type="ECO:0000313" key="1">
    <source>
        <dbReference type="EMBL" id="MPC75382.1"/>
    </source>
</evidence>
<protein>
    <submittedName>
        <fullName evidence="1">Uncharacterized protein</fullName>
    </submittedName>
</protein>
<reference evidence="1 2" key="1">
    <citation type="submission" date="2019-05" db="EMBL/GenBank/DDBJ databases">
        <title>Another draft genome of Portunus trituberculatus and its Hox gene families provides insights of decapod evolution.</title>
        <authorList>
            <person name="Jeong J.-H."/>
            <person name="Song I."/>
            <person name="Kim S."/>
            <person name="Choi T."/>
            <person name="Kim D."/>
            <person name="Ryu S."/>
            <person name="Kim W."/>
        </authorList>
    </citation>
    <scope>NUCLEOTIDE SEQUENCE [LARGE SCALE GENOMIC DNA]</scope>
    <source>
        <tissue evidence="1">Muscle</tissue>
    </source>
</reference>
<gene>
    <name evidence="1" type="ORF">E2C01_069768</name>
</gene>
<dbReference type="AlphaFoldDB" id="A0A5B7HVF8"/>
<organism evidence="1 2">
    <name type="scientific">Portunus trituberculatus</name>
    <name type="common">Swimming crab</name>
    <name type="synonym">Neptunus trituberculatus</name>
    <dbReference type="NCBI Taxonomy" id="210409"/>
    <lineage>
        <taxon>Eukaryota</taxon>
        <taxon>Metazoa</taxon>
        <taxon>Ecdysozoa</taxon>
        <taxon>Arthropoda</taxon>
        <taxon>Crustacea</taxon>
        <taxon>Multicrustacea</taxon>
        <taxon>Malacostraca</taxon>
        <taxon>Eumalacostraca</taxon>
        <taxon>Eucarida</taxon>
        <taxon>Decapoda</taxon>
        <taxon>Pleocyemata</taxon>
        <taxon>Brachyura</taxon>
        <taxon>Eubrachyura</taxon>
        <taxon>Portunoidea</taxon>
        <taxon>Portunidae</taxon>
        <taxon>Portuninae</taxon>
        <taxon>Portunus</taxon>
    </lineage>
</organism>
<comment type="caution">
    <text evidence="1">The sequence shown here is derived from an EMBL/GenBank/DDBJ whole genome shotgun (WGS) entry which is preliminary data.</text>
</comment>
<dbReference type="EMBL" id="VSRR010041003">
    <property type="protein sequence ID" value="MPC75382.1"/>
    <property type="molecule type" value="Genomic_DNA"/>
</dbReference>
<keyword evidence="2" id="KW-1185">Reference proteome</keyword>
<name>A0A5B7HVF8_PORTR</name>
<proteinExistence type="predicted"/>
<dbReference type="Proteomes" id="UP000324222">
    <property type="component" value="Unassembled WGS sequence"/>
</dbReference>
<evidence type="ECO:0000313" key="2">
    <source>
        <dbReference type="Proteomes" id="UP000324222"/>
    </source>
</evidence>